<dbReference type="EMBL" id="JAHRIP010091828">
    <property type="protein sequence ID" value="MEQ2317021.1"/>
    <property type="molecule type" value="Genomic_DNA"/>
</dbReference>
<reference evidence="2 3" key="1">
    <citation type="submission" date="2021-06" db="EMBL/GenBank/DDBJ databases">
        <authorList>
            <person name="Palmer J.M."/>
        </authorList>
    </citation>
    <scope>NUCLEOTIDE SEQUENCE [LARGE SCALE GENOMIC DNA]</scope>
    <source>
        <strain evidence="2 3">AS_MEX2019</strain>
        <tissue evidence="2">Muscle</tissue>
    </source>
</reference>
<comment type="caution">
    <text evidence="2">The sequence shown here is derived from an EMBL/GenBank/DDBJ whole genome shotgun (WGS) entry which is preliminary data.</text>
</comment>
<proteinExistence type="predicted"/>
<dbReference type="Proteomes" id="UP001469553">
    <property type="component" value="Unassembled WGS sequence"/>
</dbReference>
<accession>A0ABV1AFG6</accession>
<sequence>MGVIKVQALPDFPSEVYKSKLCSREFPAETLTLQRRVEQFPRSEGRTTGPHHRGYSCNVQFGRATQRATPQLRRLAAVKPWFTVEAFFKLHPQKTFPQHGSRKRLGLDREK</sequence>
<organism evidence="2 3">
    <name type="scientific">Ameca splendens</name>
    <dbReference type="NCBI Taxonomy" id="208324"/>
    <lineage>
        <taxon>Eukaryota</taxon>
        <taxon>Metazoa</taxon>
        <taxon>Chordata</taxon>
        <taxon>Craniata</taxon>
        <taxon>Vertebrata</taxon>
        <taxon>Euteleostomi</taxon>
        <taxon>Actinopterygii</taxon>
        <taxon>Neopterygii</taxon>
        <taxon>Teleostei</taxon>
        <taxon>Neoteleostei</taxon>
        <taxon>Acanthomorphata</taxon>
        <taxon>Ovalentaria</taxon>
        <taxon>Atherinomorphae</taxon>
        <taxon>Cyprinodontiformes</taxon>
        <taxon>Goodeidae</taxon>
        <taxon>Ameca</taxon>
    </lineage>
</organism>
<feature type="region of interest" description="Disordered" evidence="1">
    <location>
        <begin position="37"/>
        <end position="57"/>
    </location>
</feature>
<evidence type="ECO:0000256" key="1">
    <source>
        <dbReference type="SAM" id="MobiDB-lite"/>
    </source>
</evidence>
<gene>
    <name evidence="2" type="ORF">AMECASPLE_038542</name>
</gene>
<protein>
    <submittedName>
        <fullName evidence="2">Uncharacterized protein</fullName>
    </submittedName>
</protein>
<name>A0ABV1AFG6_9TELE</name>
<evidence type="ECO:0000313" key="2">
    <source>
        <dbReference type="EMBL" id="MEQ2317021.1"/>
    </source>
</evidence>
<evidence type="ECO:0000313" key="3">
    <source>
        <dbReference type="Proteomes" id="UP001469553"/>
    </source>
</evidence>
<keyword evidence="3" id="KW-1185">Reference proteome</keyword>